<reference evidence="3 4" key="1">
    <citation type="submission" date="2023-01" db="EMBL/GenBank/DDBJ databases">
        <authorList>
            <person name="Kreplak J."/>
        </authorList>
    </citation>
    <scope>NUCLEOTIDE SEQUENCE [LARGE SCALE GENOMIC DNA]</scope>
</reference>
<evidence type="ECO:0000256" key="2">
    <source>
        <dbReference type="SAM" id="MobiDB-lite"/>
    </source>
</evidence>
<gene>
    <name evidence="3" type="ORF">VFH_I050680</name>
</gene>
<dbReference type="AlphaFoldDB" id="A0AAV0Z734"/>
<dbReference type="Pfam" id="PF04484">
    <property type="entry name" value="QWRF"/>
    <property type="match status" value="1"/>
</dbReference>
<dbReference type="GO" id="GO:0051225">
    <property type="term" value="P:spindle assembly"/>
    <property type="evidence" value="ECO:0007669"/>
    <property type="project" value="TreeGrafter"/>
</dbReference>
<protein>
    <recommendedName>
        <fullName evidence="5">QWRF motif-containing protein 3</fullName>
    </recommendedName>
</protein>
<dbReference type="Proteomes" id="UP001157006">
    <property type="component" value="Chromosome 1S"/>
</dbReference>
<dbReference type="EMBL" id="OX451735">
    <property type="protein sequence ID" value="CAI8592644.1"/>
    <property type="molecule type" value="Genomic_DNA"/>
</dbReference>
<dbReference type="GO" id="GO:0005737">
    <property type="term" value="C:cytoplasm"/>
    <property type="evidence" value="ECO:0007669"/>
    <property type="project" value="TreeGrafter"/>
</dbReference>
<name>A0AAV0Z734_VICFA</name>
<feature type="region of interest" description="Disordered" evidence="2">
    <location>
        <begin position="1"/>
        <end position="65"/>
    </location>
</feature>
<organism evidence="3 4">
    <name type="scientific">Vicia faba</name>
    <name type="common">Broad bean</name>
    <name type="synonym">Faba vulgaris</name>
    <dbReference type="NCBI Taxonomy" id="3906"/>
    <lineage>
        <taxon>Eukaryota</taxon>
        <taxon>Viridiplantae</taxon>
        <taxon>Streptophyta</taxon>
        <taxon>Embryophyta</taxon>
        <taxon>Tracheophyta</taxon>
        <taxon>Spermatophyta</taxon>
        <taxon>Magnoliopsida</taxon>
        <taxon>eudicotyledons</taxon>
        <taxon>Gunneridae</taxon>
        <taxon>Pentapetalae</taxon>
        <taxon>rosids</taxon>
        <taxon>fabids</taxon>
        <taxon>Fabales</taxon>
        <taxon>Fabaceae</taxon>
        <taxon>Papilionoideae</taxon>
        <taxon>50 kb inversion clade</taxon>
        <taxon>NPAAA clade</taxon>
        <taxon>Hologalegina</taxon>
        <taxon>IRL clade</taxon>
        <taxon>Fabeae</taxon>
        <taxon>Vicia</taxon>
    </lineage>
</organism>
<evidence type="ECO:0008006" key="5">
    <source>
        <dbReference type="Google" id="ProtNLM"/>
    </source>
</evidence>
<dbReference type="PANTHER" id="PTHR31807">
    <property type="entry name" value="AUGMIN FAMILY MEMBER"/>
    <property type="match status" value="1"/>
</dbReference>
<dbReference type="InterPro" id="IPR007573">
    <property type="entry name" value="QWRF"/>
</dbReference>
<dbReference type="PANTHER" id="PTHR31807:SF31">
    <property type="entry name" value="QWRF MOTIF PROTEIN (DUF566)-RELATED"/>
    <property type="match status" value="1"/>
</dbReference>
<keyword evidence="4" id="KW-1185">Reference proteome</keyword>
<dbReference type="GO" id="GO:0008017">
    <property type="term" value="F:microtubule binding"/>
    <property type="evidence" value="ECO:0007669"/>
    <property type="project" value="TreeGrafter"/>
</dbReference>
<proteinExistence type="inferred from homology"/>
<comment type="similarity">
    <text evidence="1">Belongs to the QWRF family.</text>
</comment>
<evidence type="ECO:0000313" key="4">
    <source>
        <dbReference type="Proteomes" id="UP001157006"/>
    </source>
</evidence>
<sequence length="544" mass="61090">MKTQNTSPAKLRPHRSREISSRYLPSPSTSMESTEFHSPNSPSSVIRKPSIRSSDEDGRNKTFEESVLRRQLWPSRSKNNNSGSLADHITEERIIEENEKNKNHKNSFTLSQKSYREFRRFEIDESRENGGSVRYTGKLASSSSLKKLNSNNGSGIVPGRFSLDKNTKLLSSKGNSSLTSSIDTESSDEVLVSVSPVRKAVMEAPSRFMSDEVLVSVSPARKAGVEAPSRFLSDAAMRRSRRGASDSNIGNLSGDLVRPMIKRTNSIAYKSSKSQWALSPGRSEISSSTKAKGVEKLINFGFDLFKSKKPSGFNVSSSIGFGNNEDVHKLRLLENRLSQWRFANAKAGVVNADISHHAENNLISVWDGLAKFRISIMKKKIQFAREKLEMKIAFILYDQLKLLEAWGSMERQHVSMITSTKECLHSVVCRVPLLEGAKVNIHSTSIAIRHVCELTTSLKSILSSFSPAADKTAAILSDLAKVVTQEKQLLEEFYDLLHTISVFERQETSVKCSLIQFEDWKRKYQLQQSLLENKRLLHNHKFLT</sequence>
<accession>A0AAV0Z734</accession>
<feature type="compositionally biased region" description="Polar residues" evidence="2">
    <location>
        <begin position="26"/>
        <end position="44"/>
    </location>
</feature>
<dbReference type="GO" id="GO:0005880">
    <property type="term" value="C:nuclear microtubule"/>
    <property type="evidence" value="ECO:0007669"/>
    <property type="project" value="TreeGrafter"/>
</dbReference>
<evidence type="ECO:0000313" key="3">
    <source>
        <dbReference type="EMBL" id="CAI8592644.1"/>
    </source>
</evidence>
<feature type="compositionally biased region" description="Basic and acidic residues" evidence="2">
    <location>
        <begin position="53"/>
        <end position="65"/>
    </location>
</feature>
<evidence type="ECO:0000256" key="1">
    <source>
        <dbReference type="ARBA" id="ARBA00010016"/>
    </source>
</evidence>